<reference evidence="2 3" key="1">
    <citation type="journal article" date="2015" name="Genome Announc.">
        <title>Expanding the biotechnology potential of lactobacilli through comparative genomics of 213 strains and associated genera.</title>
        <authorList>
            <person name="Sun Z."/>
            <person name="Harris H.M."/>
            <person name="McCann A."/>
            <person name="Guo C."/>
            <person name="Argimon S."/>
            <person name="Zhang W."/>
            <person name="Yang X."/>
            <person name="Jeffery I.B."/>
            <person name="Cooney J.C."/>
            <person name="Kagawa T.F."/>
            <person name="Liu W."/>
            <person name="Song Y."/>
            <person name="Salvetti E."/>
            <person name="Wrobel A."/>
            <person name="Rasinkangas P."/>
            <person name="Parkhill J."/>
            <person name="Rea M.C."/>
            <person name="O'Sullivan O."/>
            <person name="Ritari J."/>
            <person name="Douillard F.P."/>
            <person name="Paul Ross R."/>
            <person name="Yang R."/>
            <person name="Briner A.E."/>
            <person name="Felis G.E."/>
            <person name="de Vos W.M."/>
            <person name="Barrangou R."/>
            <person name="Klaenhammer T.R."/>
            <person name="Caufield P.W."/>
            <person name="Cui Y."/>
            <person name="Zhang H."/>
            <person name="O'Toole P.W."/>
        </authorList>
    </citation>
    <scope>NUCLEOTIDE SEQUENCE [LARGE SCALE GENOMIC DNA]</scope>
    <source>
        <strain evidence="2 3">DSM 5007</strain>
    </source>
</reference>
<accession>A0A0R1WD98</accession>
<evidence type="ECO:0000313" key="2">
    <source>
        <dbReference type="EMBL" id="KRM12755.1"/>
    </source>
</evidence>
<comment type="caution">
    <text evidence="2">The sequence shown here is derived from an EMBL/GenBank/DDBJ whole genome shotgun (WGS) entry which is preliminary data.</text>
</comment>
<dbReference type="RefSeq" id="WP_010621981.1">
    <property type="nucleotide sequence ID" value="NZ_AZGF01000005.1"/>
</dbReference>
<sequence>MDINKLLLNQQDDQKIKLLVFLKENPNTSLYNFYLAQNLPYNKILYIYHKLIADLKEMTGNPDKTISELIEDFSFDEYRHAIFKQQIGYQLLMSLMTQDDKSVAEFLKKNDVSRTKLYRVTTELRKTIANFGVNVNLSEFSIEGNEVIVQSFLLVFLNETETKINEFMDSRWESLVKRFCVDYLTPDGQSEGLLVNQRQRMFAICLLRLTQEYRYQQLNPFPDNFKLDLNSKGAGSLLDFFELNYNMTAQEAHSQVDTLQFYLKFGSNFIVDLNHSEKDKLLLRMNDSKVWRSLWQNVEHNTSVGLVENMELRIYSDILVTMYFGELSISRNNYVNTLVNQYVNGKEAPLTTTEMGKLSKKTLRMIEEFGMPHPSNKQLKLIALLVKGVKAVLSDLPHHVIIYMLDDTFDAESDFISYLFQGIVKVLPFGEYKSGDAVSVLEYNEETEQVKTFLKEHDDVIGFHWIHQLPLTENYSRLLLLINKHRFELLKALSIDDN</sequence>
<organism evidence="2 3">
    <name type="scientific">Paucilactobacillus suebicus DSM 5007 = KCTC 3549</name>
    <dbReference type="NCBI Taxonomy" id="1423807"/>
    <lineage>
        <taxon>Bacteria</taxon>
        <taxon>Bacillati</taxon>
        <taxon>Bacillota</taxon>
        <taxon>Bacilli</taxon>
        <taxon>Lactobacillales</taxon>
        <taxon>Lactobacillaceae</taxon>
        <taxon>Paucilactobacillus</taxon>
    </lineage>
</organism>
<dbReference type="PATRIC" id="fig|1423807.3.peg.1986"/>
<dbReference type="Gene3D" id="1.10.10.10">
    <property type="entry name" value="Winged helix-like DNA-binding domain superfamily/Winged helix DNA-binding domain"/>
    <property type="match status" value="1"/>
</dbReference>
<dbReference type="eggNOG" id="ENOG5030AE3">
    <property type="taxonomic scope" value="Bacteria"/>
</dbReference>
<gene>
    <name evidence="2" type="ORF">FD16_GL001933</name>
</gene>
<keyword evidence="3" id="KW-1185">Reference proteome</keyword>
<proteinExistence type="predicted"/>
<dbReference type="AlphaFoldDB" id="A0A0R1WD98"/>
<dbReference type="EMBL" id="AZGF01000005">
    <property type="protein sequence ID" value="KRM12755.1"/>
    <property type="molecule type" value="Genomic_DNA"/>
</dbReference>
<protein>
    <recommendedName>
        <fullName evidence="1">Mga helix-turn-helix domain-containing protein</fullName>
    </recommendedName>
</protein>
<dbReference type="InterPro" id="IPR007737">
    <property type="entry name" value="Mga_HTH"/>
</dbReference>
<name>A0A0R1WD98_9LACO</name>
<dbReference type="Pfam" id="PF05043">
    <property type="entry name" value="Mga"/>
    <property type="match status" value="1"/>
</dbReference>
<dbReference type="InterPro" id="IPR036388">
    <property type="entry name" value="WH-like_DNA-bd_sf"/>
</dbReference>
<dbReference type="Proteomes" id="UP000051820">
    <property type="component" value="Unassembled WGS sequence"/>
</dbReference>
<evidence type="ECO:0000259" key="1">
    <source>
        <dbReference type="Pfam" id="PF05043"/>
    </source>
</evidence>
<feature type="domain" description="Mga helix-turn-helix" evidence="1">
    <location>
        <begin position="72"/>
        <end position="154"/>
    </location>
</feature>
<dbReference type="STRING" id="1423807.FD16_GL001933"/>
<dbReference type="OrthoDB" id="2260273at2"/>
<evidence type="ECO:0000313" key="3">
    <source>
        <dbReference type="Proteomes" id="UP000051820"/>
    </source>
</evidence>